<dbReference type="PANTHER" id="PTHR44191:SF45">
    <property type="entry name" value="TRANSCRIPTION FACTOR MYB1R1-LIKE"/>
    <property type="match status" value="1"/>
</dbReference>
<dbReference type="EMBL" id="JAAARO010000019">
    <property type="protein sequence ID" value="KAF5731038.1"/>
    <property type="molecule type" value="Genomic_DNA"/>
</dbReference>
<dbReference type="InterPro" id="IPR001005">
    <property type="entry name" value="SANT/Myb"/>
</dbReference>
<reference evidence="9 10" key="1">
    <citation type="journal article" date="2020" name="Nat. Commun.">
        <title>Genome of Tripterygium wilfordii and identification of cytochrome P450 involved in triptolide biosynthesis.</title>
        <authorList>
            <person name="Tu L."/>
            <person name="Su P."/>
            <person name="Zhang Z."/>
            <person name="Gao L."/>
            <person name="Wang J."/>
            <person name="Hu T."/>
            <person name="Zhou J."/>
            <person name="Zhang Y."/>
            <person name="Zhao Y."/>
            <person name="Liu Y."/>
            <person name="Song Y."/>
            <person name="Tong Y."/>
            <person name="Lu Y."/>
            <person name="Yang J."/>
            <person name="Xu C."/>
            <person name="Jia M."/>
            <person name="Peters R.J."/>
            <person name="Huang L."/>
            <person name="Gao W."/>
        </authorList>
    </citation>
    <scope>NUCLEOTIDE SEQUENCE [LARGE SCALE GENOMIC DNA]</scope>
    <source>
        <strain evidence="10">cv. XIE 37</strain>
        <tissue evidence="9">Leaf</tissue>
    </source>
</reference>
<dbReference type="SUPFAM" id="SSF46689">
    <property type="entry name" value="Homeodomain-like"/>
    <property type="match status" value="1"/>
</dbReference>
<organism evidence="9 10">
    <name type="scientific">Tripterygium wilfordii</name>
    <name type="common">Thunder God vine</name>
    <dbReference type="NCBI Taxonomy" id="458696"/>
    <lineage>
        <taxon>Eukaryota</taxon>
        <taxon>Viridiplantae</taxon>
        <taxon>Streptophyta</taxon>
        <taxon>Embryophyta</taxon>
        <taxon>Tracheophyta</taxon>
        <taxon>Spermatophyta</taxon>
        <taxon>Magnoliopsida</taxon>
        <taxon>eudicotyledons</taxon>
        <taxon>Gunneridae</taxon>
        <taxon>Pentapetalae</taxon>
        <taxon>rosids</taxon>
        <taxon>fabids</taxon>
        <taxon>Celastrales</taxon>
        <taxon>Celastraceae</taxon>
        <taxon>Tripterygium</taxon>
    </lineage>
</organism>
<dbReference type="FunCoup" id="A0A7J7CA65">
    <property type="interactions" value="77"/>
</dbReference>
<dbReference type="Gene3D" id="1.10.10.60">
    <property type="entry name" value="Homeodomain-like"/>
    <property type="match status" value="1"/>
</dbReference>
<evidence type="ECO:0000256" key="5">
    <source>
        <dbReference type="ARBA" id="ARBA00023242"/>
    </source>
</evidence>
<feature type="compositionally biased region" description="Basic residues" evidence="6">
    <location>
        <begin position="82"/>
        <end position="96"/>
    </location>
</feature>
<dbReference type="SMART" id="SM00717">
    <property type="entry name" value="SANT"/>
    <property type="match status" value="1"/>
</dbReference>
<evidence type="ECO:0000259" key="8">
    <source>
        <dbReference type="PROSITE" id="PS51294"/>
    </source>
</evidence>
<feature type="region of interest" description="Disordered" evidence="6">
    <location>
        <begin position="161"/>
        <end position="184"/>
    </location>
</feature>
<keyword evidence="3" id="KW-0238">DNA-binding</keyword>
<keyword evidence="5" id="KW-0539">Nucleus</keyword>
<dbReference type="OrthoDB" id="118550at2759"/>
<dbReference type="Proteomes" id="UP000593562">
    <property type="component" value="Unassembled WGS sequence"/>
</dbReference>
<dbReference type="PROSITE" id="PS51294">
    <property type="entry name" value="HTH_MYB"/>
    <property type="match status" value="1"/>
</dbReference>
<feature type="domain" description="HTH myb-type" evidence="8">
    <location>
        <begin position="90"/>
        <end position="146"/>
    </location>
</feature>
<comment type="subcellular location">
    <subcellularLocation>
        <location evidence="1">Nucleus</location>
    </subcellularLocation>
</comment>
<evidence type="ECO:0000313" key="9">
    <source>
        <dbReference type="EMBL" id="KAF5731038.1"/>
    </source>
</evidence>
<dbReference type="FunFam" id="1.10.10.60:FF:000009">
    <property type="entry name" value="transcription factor MYB1R1"/>
    <property type="match status" value="1"/>
</dbReference>
<dbReference type="PROSITE" id="PS50090">
    <property type="entry name" value="MYB_LIKE"/>
    <property type="match status" value="1"/>
</dbReference>
<dbReference type="InterPro" id="IPR006447">
    <property type="entry name" value="Myb_dom_plants"/>
</dbReference>
<dbReference type="InterPro" id="IPR052245">
    <property type="entry name" value="Plant_Stress_Dev_TF"/>
</dbReference>
<dbReference type="CDD" id="cd00167">
    <property type="entry name" value="SANT"/>
    <property type="match status" value="1"/>
</dbReference>
<evidence type="ECO:0000256" key="6">
    <source>
        <dbReference type="SAM" id="MobiDB-lite"/>
    </source>
</evidence>
<feature type="region of interest" description="Disordered" evidence="6">
    <location>
        <begin position="68"/>
        <end position="98"/>
    </location>
</feature>
<dbReference type="GO" id="GO:0003677">
    <property type="term" value="F:DNA binding"/>
    <property type="evidence" value="ECO:0007669"/>
    <property type="project" value="UniProtKB-KW"/>
</dbReference>
<keyword evidence="2" id="KW-0805">Transcription regulation</keyword>
<evidence type="ECO:0000256" key="4">
    <source>
        <dbReference type="ARBA" id="ARBA00023163"/>
    </source>
</evidence>
<dbReference type="InterPro" id="IPR017930">
    <property type="entry name" value="Myb_dom"/>
</dbReference>
<evidence type="ECO:0000256" key="3">
    <source>
        <dbReference type="ARBA" id="ARBA00023125"/>
    </source>
</evidence>
<name>A0A7J7CA65_TRIWF</name>
<dbReference type="NCBIfam" id="TIGR01557">
    <property type="entry name" value="myb_SHAQKYF"/>
    <property type="match status" value="1"/>
</dbReference>
<dbReference type="Pfam" id="PF00249">
    <property type="entry name" value="Myb_DNA-binding"/>
    <property type="match status" value="1"/>
</dbReference>
<feature type="domain" description="Myb-like" evidence="7">
    <location>
        <begin position="90"/>
        <end position="142"/>
    </location>
</feature>
<dbReference type="GO" id="GO:0009739">
    <property type="term" value="P:response to gibberellin"/>
    <property type="evidence" value="ECO:0007669"/>
    <property type="project" value="TreeGrafter"/>
</dbReference>
<evidence type="ECO:0000256" key="1">
    <source>
        <dbReference type="ARBA" id="ARBA00004123"/>
    </source>
</evidence>
<evidence type="ECO:0000313" key="10">
    <source>
        <dbReference type="Proteomes" id="UP000593562"/>
    </source>
</evidence>
<dbReference type="InParanoid" id="A0A7J7CA65"/>
<evidence type="ECO:0000259" key="7">
    <source>
        <dbReference type="PROSITE" id="PS50090"/>
    </source>
</evidence>
<keyword evidence="10" id="KW-1185">Reference proteome</keyword>
<dbReference type="GO" id="GO:0009723">
    <property type="term" value="P:response to ethylene"/>
    <property type="evidence" value="ECO:0007669"/>
    <property type="project" value="TreeGrafter"/>
</dbReference>
<gene>
    <name evidence="9" type="ORF">HS088_TW19G00641</name>
</gene>
<proteinExistence type="predicted"/>
<dbReference type="PANTHER" id="PTHR44191">
    <property type="entry name" value="TRANSCRIPTION FACTOR KUA1"/>
    <property type="match status" value="1"/>
</dbReference>
<evidence type="ECO:0000256" key="2">
    <source>
        <dbReference type="ARBA" id="ARBA00023015"/>
    </source>
</evidence>
<dbReference type="GO" id="GO:0006355">
    <property type="term" value="P:regulation of DNA-templated transcription"/>
    <property type="evidence" value="ECO:0007669"/>
    <property type="project" value="UniProtKB-ARBA"/>
</dbReference>
<dbReference type="AlphaFoldDB" id="A0A7J7CA65"/>
<dbReference type="InterPro" id="IPR009057">
    <property type="entry name" value="Homeodomain-like_sf"/>
</dbReference>
<keyword evidence="4" id="KW-0804">Transcription</keyword>
<protein>
    <submittedName>
        <fullName evidence="9">Protein REVEILLE 4</fullName>
    </submittedName>
</protein>
<dbReference type="GO" id="GO:0005634">
    <property type="term" value="C:nucleus"/>
    <property type="evidence" value="ECO:0007669"/>
    <property type="project" value="UniProtKB-SubCell"/>
</dbReference>
<sequence length="354" mass="38766">MVKEAIRHETRTCDGNGKRSCVRLFGVNIVSSTPDNQREPRQQQQPIQKSLSLGNLQALDQEDDSADHGVEAGYLSDGPVVHSRRGKAAHERKKGKPWTGEEHRTFLAGLKKLGKGDWRGISKKFVTSRTPTQVASHAQKYFIRHTSTDKKKRRPSVFDLPLSEPAASAPKATPNLPPVNTAKPLSKASNSSVLLSNNVVETQANAITAAQIMNCFPNLCLDQPPIISPASPAVNWKYYYTTPYLQAISGRGQSSFGTKIIPAASPFVHHIMKHSRIDPTLSNINQNAIACAPVIAHPSGIPSPRPLQHGVFESIPQTSTPSLTEKDPLELKLDLLNLPKEPIYHLGHQTESFA</sequence>
<comment type="caution">
    <text evidence="9">The sequence shown here is derived from an EMBL/GenBank/DDBJ whole genome shotgun (WGS) entry which is preliminary data.</text>
</comment>
<accession>A0A7J7CA65</accession>